<accession>E1QXX0</accession>
<dbReference type="OrthoDB" id="3193382at2"/>
<dbReference type="KEGG" id="ols:Olsu_0102"/>
<dbReference type="GeneID" id="78513168"/>
<evidence type="ECO:0000313" key="2">
    <source>
        <dbReference type="EMBL" id="ADK67234.1"/>
    </source>
</evidence>
<evidence type="ECO:0000313" key="3">
    <source>
        <dbReference type="Proteomes" id="UP000000333"/>
    </source>
</evidence>
<feature type="region of interest" description="Disordered" evidence="1">
    <location>
        <begin position="8"/>
        <end position="27"/>
    </location>
</feature>
<feature type="compositionally biased region" description="Basic and acidic residues" evidence="1">
    <location>
        <begin position="12"/>
        <end position="27"/>
    </location>
</feature>
<sequence length="211" mass="22132">MGDGAIAMARGDSGDGHQVNAERRDESAGPRSLSLVLRLDVPMQMYACLPAVLALAAARMLRSDGVDARVLWPSGVSVAGTPVLLVYAHAGYDQGVFAKVELVPQGIEGVGLLARGKGMLRDALREGARGWEVALQRARVVAGPLAPLLGDYFDLLEHAGGEVEVIYPNGRPAARGVLAGVDVWGRANVRIASGRVLELSPEQASLHVARG</sequence>
<dbReference type="eggNOG" id="COG0340">
    <property type="taxonomic scope" value="Bacteria"/>
</dbReference>
<dbReference type="EMBL" id="CP002106">
    <property type="protein sequence ID" value="ADK67234.1"/>
    <property type="molecule type" value="Genomic_DNA"/>
</dbReference>
<evidence type="ECO:0008006" key="4">
    <source>
        <dbReference type="Google" id="ProtNLM"/>
    </source>
</evidence>
<dbReference type="AlphaFoldDB" id="E1QXX0"/>
<dbReference type="STRING" id="633147.Olsu_0102"/>
<dbReference type="Proteomes" id="UP000000333">
    <property type="component" value="Chromosome"/>
</dbReference>
<keyword evidence="3" id="KW-1185">Reference proteome</keyword>
<gene>
    <name evidence="2" type="ordered locus">Olsu_0102</name>
</gene>
<evidence type="ECO:0000256" key="1">
    <source>
        <dbReference type="SAM" id="MobiDB-lite"/>
    </source>
</evidence>
<reference evidence="2 3" key="1">
    <citation type="journal article" date="2010" name="Stand. Genomic Sci.">
        <title>Complete genome sequence of Olsenella uli type strain (VPI D76D-27C).</title>
        <authorList>
            <person name="Goker M."/>
            <person name="Held B."/>
            <person name="Lucas S."/>
            <person name="Nolan M."/>
            <person name="Yasawong M."/>
            <person name="Glavina Del Rio T."/>
            <person name="Tice H."/>
            <person name="Cheng J.F."/>
            <person name="Bruce D."/>
            <person name="Detter J.C."/>
            <person name="Tapia R."/>
            <person name="Han C."/>
            <person name="Goodwin L."/>
            <person name="Pitluck S."/>
            <person name="Liolios K."/>
            <person name="Ivanova N."/>
            <person name="Mavromatis K."/>
            <person name="Mikhailova N."/>
            <person name="Pati A."/>
            <person name="Chen A."/>
            <person name="Palaniappan K."/>
            <person name="Land M."/>
            <person name="Hauser L."/>
            <person name="Chang Y.J."/>
            <person name="Jeffries C.D."/>
            <person name="Rohde M."/>
            <person name="Sikorski J."/>
            <person name="Pukall R."/>
            <person name="Woyke T."/>
            <person name="Bristow J."/>
            <person name="Eisen J.A."/>
            <person name="Markowitz V."/>
            <person name="Hugenholtz P."/>
            <person name="Kyrpides N.C."/>
            <person name="Klenk H.P."/>
            <person name="Lapidus A."/>
        </authorList>
    </citation>
    <scope>NUCLEOTIDE SEQUENCE [LARGE SCALE GENOMIC DNA]</scope>
    <source>
        <strain evidence="3">ATCC 49627 / DSM 7084 / CIP 109912 / JCM 12494 / NCIMB 702895 / VPI D76D-27C</strain>
    </source>
</reference>
<organism evidence="2 3">
    <name type="scientific">Olsenella uli (strain ATCC 49627 / DSM 7084 / CCUG 31166 / CIP 109912 / JCM 12494 / LMG 11480 / NCIMB 702895 / VPI D76D-27C)</name>
    <name type="common">Lactobacillus uli</name>
    <dbReference type="NCBI Taxonomy" id="633147"/>
    <lineage>
        <taxon>Bacteria</taxon>
        <taxon>Bacillati</taxon>
        <taxon>Actinomycetota</taxon>
        <taxon>Coriobacteriia</taxon>
        <taxon>Coriobacteriales</taxon>
        <taxon>Atopobiaceae</taxon>
        <taxon>Olsenella</taxon>
    </lineage>
</organism>
<name>E1QXX0_OLSUV</name>
<proteinExistence type="predicted"/>
<protein>
    <recommendedName>
        <fullName evidence="4">Biotin/acetyl-CoA-carboxylase ligase</fullName>
    </recommendedName>
</protein>
<dbReference type="PATRIC" id="fig|633147.7.peg.1597"/>
<dbReference type="HOGENOM" id="CLU_1303871_0_0_11"/>
<dbReference type="RefSeq" id="WP_013250986.1">
    <property type="nucleotide sequence ID" value="NC_014363.1"/>
</dbReference>